<gene>
    <name evidence="2" type="ORF">S12H4_63360</name>
</gene>
<keyword evidence="1" id="KW-0472">Membrane</keyword>
<accession>X1VYS0</accession>
<evidence type="ECO:0000313" key="2">
    <source>
        <dbReference type="EMBL" id="GAJ17515.1"/>
    </source>
</evidence>
<name>X1VYS0_9ZZZZ</name>
<feature type="non-terminal residue" evidence="2">
    <location>
        <position position="44"/>
    </location>
</feature>
<protein>
    <submittedName>
        <fullName evidence="2">Uncharacterized protein</fullName>
    </submittedName>
</protein>
<keyword evidence="1" id="KW-0812">Transmembrane</keyword>
<feature type="non-terminal residue" evidence="2">
    <location>
        <position position="1"/>
    </location>
</feature>
<dbReference type="Pfam" id="PF13347">
    <property type="entry name" value="MFS_2"/>
    <property type="match status" value="1"/>
</dbReference>
<proteinExistence type="predicted"/>
<sequence>WTFTFYFVAIGLPVYYIMTAFIIWAIWNAINDPIVGHISDRTQT</sequence>
<evidence type="ECO:0000256" key="1">
    <source>
        <dbReference type="SAM" id="Phobius"/>
    </source>
</evidence>
<organism evidence="2">
    <name type="scientific">marine sediment metagenome</name>
    <dbReference type="NCBI Taxonomy" id="412755"/>
    <lineage>
        <taxon>unclassified sequences</taxon>
        <taxon>metagenomes</taxon>
        <taxon>ecological metagenomes</taxon>
    </lineage>
</organism>
<comment type="caution">
    <text evidence="2">The sequence shown here is derived from an EMBL/GenBank/DDBJ whole genome shotgun (WGS) entry which is preliminary data.</text>
</comment>
<reference evidence="2" key="1">
    <citation type="journal article" date="2014" name="Front. Microbiol.">
        <title>High frequency of phylogenetically diverse reductive dehalogenase-homologous genes in deep subseafloor sedimentary metagenomes.</title>
        <authorList>
            <person name="Kawai M."/>
            <person name="Futagami T."/>
            <person name="Toyoda A."/>
            <person name="Takaki Y."/>
            <person name="Nishi S."/>
            <person name="Hori S."/>
            <person name="Arai W."/>
            <person name="Tsubouchi T."/>
            <person name="Morono Y."/>
            <person name="Uchiyama I."/>
            <person name="Ito T."/>
            <person name="Fujiyama A."/>
            <person name="Inagaki F."/>
            <person name="Takami H."/>
        </authorList>
    </citation>
    <scope>NUCLEOTIDE SEQUENCE</scope>
    <source>
        <strain evidence="2">Expedition CK06-06</strain>
    </source>
</reference>
<feature type="transmembrane region" description="Helical" evidence="1">
    <location>
        <begin position="6"/>
        <end position="27"/>
    </location>
</feature>
<dbReference type="EMBL" id="BARW01043056">
    <property type="protein sequence ID" value="GAJ17515.1"/>
    <property type="molecule type" value="Genomic_DNA"/>
</dbReference>
<keyword evidence="1" id="KW-1133">Transmembrane helix</keyword>
<dbReference type="AlphaFoldDB" id="X1VYS0"/>